<evidence type="ECO:0008006" key="3">
    <source>
        <dbReference type="Google" id="ProtNLM"/>
    </source>
</evidence>
<dbReference type="RefSeq" id="WP_173865450.1">
    <property type="nucleotide sequence ID" value="NZ_JAAWUU010000001.1"/>
</dbReference>
<evidence type="ECO:0000313" key="1">
    <source>
        <dbReference type="EMBL" id="NSG28705.1"/>
    </source>
</evidence>
<name>A0ABX2GT28_9FIRM</name>
<sequence>MKYQPTKAVTGLPVAAFATPYKKHIQYNINSSYGGILIAYSIEYRKELSNMKKSIIIPLAAVLCLSLLAGCNAKDSSTPPNSKQANTSAQATVTSSDTSDAYEKLVAFKTANYEQQSVADFNQSLAPDNGDISGLLDAQAEVLASISPDDENYEFITMTLAASLDELYCEQMNDSVGLSAYLKREERPLEKLPGEESVAGAEITYQFVFNALYRLSYTFSDPTQITVADRDNALQKFKTEFQNYVDNLSEADLTSSNIKTVLSEKADELENSLSTAKMKLSCEVESVEVHNAGEEIVNN</sequence>
<dbReference type="Proteomes" id="UP000821846">
    <property type="component" value="Unassembled WGS sequence"/>
</dbReference>
<evidence type="ECO:0000313" key="2">
    <source>
        <dbReference type="Proteomes" id="UP000821846"/>
    </source>
</evidence>
<reference evidence="1 2" key="1">
    <citation type="journal article" date="2020" name="Cell Host Microbe">
        <title>Functional and Genomic Variation between Human-Derived Isolates of Lachnospiraceae Reveals Inter- and Intra-Species Diversity.</title>
        <authorList>
            <person name="Sorbara M.T."/>
            <person name="Littmann E.R."/>
            <person name="Fontana E."/>
            <person name="Moody T.U."/>
            <person name="Kohout C.E."/>
            <person name="Gjonbalaj M."/>
            <person name="Eaton V."/>
            <person name="Seok R."/>
            <person name="Leiner I.M."/>
            <person name="Pamer E.G."/>
        </authorList>
    </citation>
    <scope>NUCLEOTIDE SEQUENCE [LARGE SCALE GENOMIC DNA]</scope>
    <source>
        <strain evidence="1 2">MSK.14.16</strain>
    </source>
</reference>
<accession>A0ABX2GT28</accession>
<gene>
    <name evidence="1" type="ORF">HFM93_00145</name>
</gene>
<protein>
    <recommendedName>
        <fullName evidence="3">Lipoprotein</fullName>
    </recommendedName>
</protein>
<comment type="caution">
    <text evidence="1">The sequence shown here is derived from an EMBL/GenBank/DDBJ whole genome shotgun (WGS) entry which is preliminary data.</text>
</comment>
<proteinExistence type="predicted"/>
<keyword evidence="2" id="KW-1185">Reference proteome</keyword>
<dbReference type="EMBL" id="JAAWUZ010000001">
    <property type="protein sequence ID" value="NSG28705.1"/>
    <property type="molecule type" value="Genomic_DNA"/>
</dbReference>
<organism evidence="1 2">
    <name type="scientific">Faecalicatena fissicatena</name>
    <dbReference type="NCBI Taxonomy" id="290055"/>
    <lineage>
        <taxon>Bacteria</taxon>
        <taxon>Bacillati</taxon>
        <taxon>Bacillota</taxon>
        <taxon>Clostridia</taxon>
        <taxon>Lachnospirales</taxon>
        <taxon>Lachnospiraceae</taxon>
        <taxon>Faecalicatena</taxon>
    </lineage>
</organism>